<dbReference type="AlphaFoldDB" id="A0A2K4YH77"/>
<reference evidence="9" key="1">
    <citation type="submission" date="2018-01" db="EMBL/GenBank/DDBJ databases">
        <authorList>
            <consortium name="Urmite Genomes"/>
        </authorList>
    </citation>
    <scope>NUCLEOTIDE SEQUENCE [LARGE SCALE GENOMIC DNA]</scope>
    <source>
        <strain evidence="9">AFP003</strain>
    </source>
</reference>
<evidence type="ECO:0000313" key="10">
    <source>
        <dbReference type="Proteomes" id="UP000236318"/>
    </source>
</evidence>
<dbReference type="GO" id="GO:0006707">
    <property type="term" value="P:cholesterol catabolic process"/>
    <property type="evidence" value="ECO:0007669"/>
    <property type="project" value="TreeGrafter"/>
</dbReference>
<proteinExistence type="inferred from homology"/>
<dbReference type="PANTHER" id="PTHR46696">
    <property type="entry name" value="P450, PUTATIVE (EUROFUNG)-RELATED"/>
    <property type="match status" value="1"/>
</dbReference>
<dbReference type="InterPro" id="IPR036396">
    <property type="entry name" value="Cyt_P450_sf"/>
</dbReference>
<protein>
    <submittedName>
        <fullName evidence="9">Cytochrome P450</fullName>
    </submittedName>
</protein>
<dbReference type="SUPFAM" id="SSF48264">
    <property type="entry name" value="Cytochrome P450"/>
    <property type="match status" value="1"/>
</dbReference>
<comment type="caution">
    <text evidence="9">The sequence shown here is derived from an EMBL/GenBank/DDBJ whole genome shotgun (WGS) entry which is preliminary data.</text>
</comment>
<evidence type="ECO:0000256" key="7">
    <source>
        <dbReference type="ARBA" id="ARBA00023033"/>
    </source>
</evidence>
<evidence type="ECO:0000256" key="5">
    <source>
        <dbReference type="ARBA" id="ARBA00023002"/>
    </source>
</evidence>
<evidence type="ECO:0000256" key="8">
    <source>
        <dbReference type="RuleBase" id="RU000461"/>
    </source>
</evidence>
<evidence type="ECO:0000256" key="1">
    <source>
        <dbReference type="ARBA" id="ARBA00001971"/>
    </source>
</evidence>
<dbReference type="Pfam" id="PF00067">
    <property type="entry name" value="p450"/>
    <property type="match status" value="1"/>
</dbReference>
<feature type="non-terminal residue" evidence="9">
    <location>
        <position position="1"/>
    </location>
</feature>
<keyword evidence="4 8" id="KW-0479">Metal-binding</keyword>
<dbReference type="PRINTS" id="PR00359">
    <property type="entry name" value="BP450"/>
</dbReference>
<evidence type="ECO:0000256" key="2">
    <source>
        <dbReference type="ARBA" id="ARBA00010617"/>
    </source>
</evidence>
<evidence type="ECO:0000256" key="3">
    <source>
        <dbReference type="ARBA" id="ARBA00022617"/>
    </source>
</evidence>
<name>A0A2K4YH77_9MYCO</name>
<accession>A0A2K4YH77</accession>
<dbReference type="GO" id="GO:0020037">
    <property type="term" value="F:heme binding"/>
    <property type="evidence" value="ECO:0007669"/>
    <property type="project" value="InterPro"/>
</dbReference>
<keyword evidence="3 8" id="KW-0349">Heme</keyword>
<keyword evidence="5 8" id="KW-0560">Oxidoreductase</keyword>
<dbReference type="PANTHER" id="PTHR46696:SF4">
    <property type="entry name" value="BIOTIN BIOSYNTHESIS CYTOCHROME P450"/>
    <property type="match status" value="1"/>
</dbReference>
<dbReference type="InterPro" id="IPR002397">
    <property type="entry name" value="Cyt_P450_B"/>
</dbReference>
<keyword evidence="7 8" id="KW-0503">Monooxygenase</keyword>
<dbReference type="FunFam" id="1.10.630.10:FF:000018">
    <property type="entry name" value="Cytochrome P450 monooxygenase"/>
    <property type="match status" value="1"/>
</dbReference>
<dbReference type="Proteomes" id="UP000236318">
    <property type="component" value="Unassembled WGS sequence"/>
</dbReference>
<dbReference type="GO" id="GO:0036199">
    <property type="term" value="F:cholest-4-en-3-one 26-monooxygenase activity"/>
    <property type="evidence" value="ECO:0007669"/>
    <property type="project" value="TreeGrafter"/>
</dbReference>
<dbReference type="InterPro" id="IPR001128">
    <property type="entry name" value="Cyt_P450"/>
</dbReference>
<dbReference type="Gene3D" id="1.10.630.10">
    <property type="entry name" value="Cytochrome P450"/>
    <property type="match status" value="1"/>
</dbReference>
<comment type="similarity">
    <text evidence="2 8">Belongs to the cytochrome P450 family.</text>
</comment>
<dbReference type="CDD" id="cd11033">
    <property type="entry name" value="CYP142-like"/>
    <property type="match status" value="1"/>
</dbReference>
<comment type="cofactor">
    <cofactor evidence="1">
        <name>heme</name>
        <dbReference type="ChEBI" id="CHEBI:30413"/>
    </cofactor>
</comment>
<dbReference type="GO" id="GO:0005506">
    <property type="term" value="F:iron ion binding"/>
    <property type="evidence" value="ECO:0007669"/>
    <property type="project" value="InterPro"/>
</dbReference>
<evidence type="ECO:0000313" key="9">
    <source>
        <dbReference type="EMBL" id="SOX56139.1"/>
    </source>
</evidence>
<organism evidence="9 10">
    <name type="scientific">Mycobacterium ahvazicum</name>
    <dbReference type="NCBI Taxonomy" id="1964395"/>
    <lineage>
        <taxon>Bacteria</taxon>
        <taxon>Bacillati</taxon>
        <taxon>Actinomycetota</taxon>
        <taxon>Actinomycetes</taxon>
        <taxon>Mycobacteriales</taxon>
        <taxon>Mycobacteriaceae</taxon>
        <taxon>Mycobacterium</taxon>
        <taxon>Mycobacterium simiae complex</taxon>
    </lineage>
</organism>
<sequence length="419" mass="46228">VTLAGALSGVDFTDLDNFANGFPHELFAVHRREAPVYWHQPTDNTPDGEGFWSVATYAETLAVLKDPVTYSSVTGGARPFGGTLLQDLSIAGQVLNMMDDPRHSQIRRLVSSGLTPRMIRRVEDDLRARARRLLDDVVPGEPFDFLVDIAAELPMQMICILLGVPESERHWLFEAIEPQFDFGGSRKASLSQLSPTERDAAAGSRMYNYGQELIASKRAEPTDDMLSVVANATVDEVDGPAPSDLEVYLFFSLLFSAGAETTRNAVAGGLLSLAEHPDQLRALRADFGLLPTAVEEMVRWTSPSPSKRRTATRDAVLGGQSIEAGQKVQIWEGSANRDDMVFDRADEFDIARKPNPHLGFGQGVHYCLGANLARLELRVLYEELLSRFGAVRVVAPVEWTRSNRHTGIRHLVVELLEES</sequence>
<evidence type="ECO:0000256" key="6">
    <source>
        <dbReference type="ARBA" id="ARBA00023004"/>
    </source>
</evidence>
<keyword evidence="6 8" id="KW-0408">Iron</keyword>
<dbReference type="InterPro" id="IPR017972">
    <property type="entry name" value="Cyt_P450_CS"/>
</dbReference>
<gene>
    <name evidence="9" type="ORF">MAAFP003_4839</name>
</gene>
<keyword evidence="10" id="KW-1185">Reference proteome</keyword>
<dbReference type="GO" id="GO:0008395">
    <property type="term" value="F:steroid hydroxylase activity"/>
    <property type="evidence" value="ECO:0007669"/>
    <property type="project" value="TreeGrafter"/>
</dbReference>
<evidence type="ECO:0000256" key="4">
    <source>
        <dbReference type="ARBA" id="ARBA00022723"/>
    </source>
</evidence>
<dbReference type="PROSITE" id="PS00086">
    <property type="entry name" value="CYTOCHROME_P450"/>
    <property type="match status" value="1"/>
</dbReference>
<dbReference type="EMBL" id="FXEG02000005">
    <property type="protein sequence ID" value="SOX56139.1"/>
    <property type="molecule type" value="Genomic_DNA"/>
</dbReference>